<evidence type="ECO:0000259" key="1">
    <source>
        <dbReference type="Pfam" id="PF13302"/>
    </source>
</evidence>
<dbReference type="InterPro" id="IPR051531">
    <property type="entry name" value="N-acetyltransferase"/>
</dbReference>
<dbReference type="GO" id="GO:0016747">
    <property type="term" value="F:acyltransferase activity, transferring groups other than amino-acyl groups"/>
    <property type="evidence" value="ECO:0007669"/>
    <property type="project" value="InterPro"/>
</dbReference>
<dbReference type="PANTHER" id="PTHR43792:SF1">
    <property type="entry name" value="N-ACETYLTRANSFERASE DOMAIN-CONTAINING PROTEIN"/>
    <property type="match status" value="1"/>
</dbReference>
<dbReference type="Pfam" id="PF13302">
    <property type="entry name" value="Acetyltransf_3"/>
    <property type="match status" value="1"/>
</dbReference>
<name>A0A9W9KB38_9EURO</name>
<reference evidence="2" key="1">
    <citation type="submission" date="2022-11" db="EMBL/GenBank/DDBJ databases">
        <authorList>
            <person name="Petersen C."/>
        </authorList>
    </citation>
    <scope>NUCLEOTIDE SEQUENCE</scope>
    <source>
        <strain evidence="2">IBT 30761</strain>
    </source>
</reference>
<dbReference type="OrthoDB" id="4072826at2759"/>
<dbReference type="Proteomes" id="UP001149074">
    <property type="component" value="Unassembled WGS sequence"/>
</dbReference>
<protein>
    <recommendedName>
        <fullName evidence="1">N-acetyltransferase domain-containing protein</fullName>
    </recommendedName>
</protein>
<accession>A0A9W9KB38</accession>
<dbReference type="SUPFAM" id="SSF55729">
    <property type="entry name" value="Acyl-CoA N-acyltransferases (Nat)"/>
    <property type="match status" value="1"/>
</dbReference>
<dbReference type="PANTHER" id="PTHR43792">
    <property type="entry name" value="GNAT FAMILY, PUTATIVE (AFU_ORTHOLOGUE AFUA_3G00765)-RELATED-RELATED"/>
    <property type="match status" value="1"/>
</dbReference>
<dbReference type="InterPro" id="IPR016181">
    <property type="entry name" value="Acyl_CoA_acyltransferase"/>
</dbReference>
<dbReference type="EMBL" id="JAPQKI010000005">
    <property type="protein sequence ID" value="KAJ5099166.1"/>
    <property type="molecule type" value="Genomic_DNA"/>
</dbReference>
<evidence type="ECO:0000313" key="2">
    <source>
        <dbReference type="EMBL" id="KAJ5099166.1"/>
    </source>
</evidence>
<keyword evidence="3" id="KW-1185">Reference proteome</keyword>
<feature type="domain" description="N-acetyltransferase" evidence="1">
    <location>
        <begin position="5"/>
        <end position="160"/>
    </location>
</feature>
<organism evidence="2 3">
    <name type="scientific">Penicillium argentinense</name>
    <dbReference type="NCBI Taxonomy" id="1131581"/>
    <lineage>
        <taxon>Eukaryota</taxon>
        <taxon>Fungi</taxon>
        <taxon>Dikarya</taxon>
        <taxon>Ascomycota</taxon>
        <taxon>Pezizomycotina</taxon>
        <taxon>Eurotiomycetes</taxon>
        <taxon>Eurotiomycetidae</taxon>
        <taxon>Eurotiales</taxon>
        <taxon>Aspergillaceae</taxon>
        <taxon>Penicillium</taxon>
    </lineage>
</organism>
<dbReference type="AlphaFoldDB" id="A0A9W9KB38"/>
<dbReference type="RefSeq" id="XP_056474820.1">
    <property type="nucleotide sequence ID" value="XM_056618661.1"/>
</dbReference>
<evidence type="ECO:0000313" key="3">
    <source>
        <dbReference type="Proteomes" id="UP001149074"/>
    </source>
</evidence>
<dbReference type="Gene3D" id="3.40.630.30">
    <property type="match status" value="1"/>
</dbReference>
<proteinExistence type="predicted"/>
<comment type="caution">
    <text evidence="2">The sequence shown here is derived from an EMBL/GenBank/DDBJ whole genome shotgun (WGS) entry which is preliminary data.</text>
</comment>
<sequence length="201" mass="22453">MQTSRIELVRLTSDHLPGYHAIWSDRVATRWSPHGPCSTLEDSKEWMSPLLPETNAKGDNYAVLLRTPLAPEIINSRGLAGDEVLVPGGFLGWVGTWRSDPVPEVGLIFHRACWGLGFATEALEAFLKVFWANRPEFELLDAWCDTENIASQNVLKKCRFALVESVTGDYTLPWMVPALRSSLRFQIRRSTISPGGVGKED</sequence>
<dbReference type="GeneID" id="81357640"/>
<dbReference type="InterPro" id="IPR000182">
    <property type="entry name" value="GNAT_dom"/>
</dbReference>
<reference evidence="2" key="2">
    <citation type="journal article" date="2023" name="IMA Fungus">
        <title>Comparative genomic study of the Penicillium genus elucidates a diverse pangenome and 15 lateral gene transfer events.</title>
        <authorList>
            <person name="Petersen C."/>
            <person name="Sorensen T."/>
            <person name="Nielsen M.R."/>
            <person name="Sondergaard T.E."/>
            <person name="Sorensen J.L."/>
            <person name="Fitzpatrick D.A."/>
            <person name="Frisvad J.C."/>
            <person name="Nielsen K.L."/>
        </authorList>
    </citation>
    <scope>NUCLEOTIDE SEQUENCE</scope>
    <source>
        <strain evidence="2">IBT 30761</strain>
    </source>
</reference>
<gene>
    <name evidence="2" type="ORF">N7532_006167</name>
</gene>